<dbReference type="Pfam" id="PF13532">
    <property type="entry name" value="2OG-FeII_Oxy_2"/>
    <property type="match status" value="1"/>
</dbReference>
<dbReference type="EMBL" id="BAAAGA010000001">
    <property type="protein sequence ID" value="GAA0613288.1"/>
    <property type="molecule type" value="Genomic_DNA"/>
</dbReference>
<keyword evidence="5" id="KW-0408">Iron</keyword>
<evidence type="ECO:0000256" key="4">
    <source>
        <dbReference type="ARBA" id="ARBA00023002"/>
    </source>
</evidence>
<dbReference type="InterPro" id="IPR037151">
    <property type="entry name" value="AlkB-like_sf"/>
</dbReference>
<reference evidence="7 8" key="1">
    <citation type="journal article" date="2019" name="Int. J. Syst. Evol. Microbiol.">
        <title>The Global Catalogue of Microorganisms (GCM) 10K type strain sequencing project: providing services to taxonomists for standard genome sequencing and annotation.</title>
        <authorList>
            <consortium name="The Broad Institute Genomics Platform"/>
            <consortium name="The Broad Institute Genome Sequencing Center for Infectious Disease"/>
            <person name="Wu L."/>
            <person name="Ma J."/>
        </authorList>
    </citation>
    <scope>NUCLEOTIDE SEQUENCE [LARGE SCALE GENOMIC DNA]</scope>
    <source>
        <strain evidence="7 8">JCM 12928</strain>
    </source>
</reference>
<keyword evidence="3 7" id="KW-0223">Dioxygenase</keyword>
<dbReference type="Proteomes" id="UP001501352">
    <property type="component" value="Unassembled WGS sequence"/>
</dbReference>
<gene>
    <name evidence="7" type="ORF">GCM10009422_05290</name>
</gene>
<organism evidence="7 8">
    <name type="scientific">Brevundimonas kwangchunensis</name>
    <dbReference type="NCBI Taxonomy" id="322163"/>
    <lineage>
        <taxon>Bacteria</taxon>
        <taxon>Pseudomonadati</taxon>
        <taxon>Pseudomonadota</taxon>
        <taxon>Alphaproteobacteria</taxon>
        <taxon>Caulobacterales</taxon>
        <taxon>Caulobacteraceae</taxon>
        <taxon>Brevundimonas</taxon>
    </lineage>
</organism>
<name>A0ABN1GKB4_9CAUL</name>
<dbReference type="PANTHER" id="PTHR16557">
    <property type="entry name" value="ALKYLATED DNA REPAIR PROTEIN ALKB-RELATED"/>
    <property type="match status" value="1"/>
</dbReference>
<evidence type="ECO:0000256" key="2">
    <source>
        <dbReference type="ARBA" id="ARBA00022723"/>
    </source>
</evidence>
<dbReference type="SUPFAM" id="SSF51197">
    <property type="entry name" value="Clavaminate synthase-like"/>
    <property type="match status" value="1"/>
</dbReference>
<sequence>MRAFSHRALNIPFGPAYRGLMSMPREIDTGLEGFRYWPGALDATVQKALVAEVLAAVEDAPFYQPVTPGGRPFSVRMSNLGPVGWVSDRAGYRYQPTHPETDQPWPPIPPTLLDLWRDLTGWPEPPDACLVNLYRENAKMGLHQDRDEADLTAPVLSVSLGDTAVFRVGAAAGGATRSLKLASGDVCALTGPARLARHGIDRLLPGSSGLIPGGGRINLTLRKALPTSRQS</sequence>
<accession>A0ABN1GKB4</accession>
<protein>
    <submittedName>
        <fullName evidence="7">Alpha-ketoglutarate-dependent dioxygenase AlkB</fullName>
    </submittedName>
</protein>
<feature type="domain" description="Fe2OG dioxygenase" evidence="6">
    <location>
        <begin position="125"/>
        <end position="225"/>
    </location>
</feature>
<evidence type="ECO:0000313" key="8">
    <source>
        <dbReference type="Proteomes" id="UP001501352"/>
    </source>
</evidence>
<evidence type="ECO:0000259" key="6">
    <source>
        <dbReference type="PROSITE" id="PS51471"/>
    </source>
</evidence>
<evidence type="ECO:0000256" key="1">
    <source>
        <dbReference type="ARBA" id="ARBA00001954"/>
    </source>
</evidence>
<comment type="cofactor">
    <cofactor evidence="1">
        <name>Fe(2+)</name>
        <dbReference type="ChEBI" id="CHEBI:29033"/>
    </cofactor>
</comment>
<evidence type="ECO:0000256" key="5">
    <source>
        <dbReference type="ARBA" id="ARBA00023004"/>
    </source>
</evidence>
<keyword evidence="4" id="KW-0560">Oxidoreductase</keyword>
<keyword evidence="8" id="KW-1185">Reference proteome</keyword>
<dbReference type="InterPro" id="IPR005123">
    <property type="entry name" value="Oxoglu/Fe-dep_dioxygenase_dom"/>
</dbReference>
<keyword evidence="2" id="KW-0479">Metal-binding</keyword>
<dbReference type="InterPro" id="IPR027450">
    <property type="entry name" value="AlkB-like"/>
</dbReference>
<comment type="caution">
    <text evidence="7">The sequence shown here is derived from an EMBL/GenBank/DDBJ whole genome shotgun (WGS) entry which is preliminary data.</text>
</comment>
<evidence type="ECO:0000313" key="7">
    <source>
        <dbReference type="EMBL" id="GAA0613288.1"/>
    </source>
</evidence>
<dbReference type="PANTHER" id="PTHR16557:SF2">
    <property type="entry name" value="NUCLEIC ACID DIOXYGENASE ALKBH1"/>
    <property type="match status" value="1"/>
</dbReference>
<dbReference type="PROSITE" id="PS51471">
    <property type="entry name" value="FE2OG_OXY"/>
    <property type="match status" value="1"/>
</dbReference>
<evidence type="ECO:0000256" key="3">
    <source>
        <dbReference type="ARBA" id="ARBA00022964"/>
    </source>
</evidence>
<dbReference type="GO" id="GO:0051213">
    <property type="term" value="F:dioxygenase activity"/>
    <property type="evidence" value="ECO:0007669"/>
    <property type="project" value="UniProtKB-KW"/>
</dbReference>
<dbReference type="Gene3D" id="2.60.120.590">
    <property type="entry name" value="Alpha-ketoglutarate-dependent dioxygenase AlkB-like"/>
    <property type="match status" value="1"/>
</dbReference>
<proteinExistence type="predicted"/>
<dbReference type="InterPro" id="IPR004574">
    <property type="entry name" value="Alkb"/>
</dbReference>